<name>A0ACB9EFN0_ARCLA</name>
<keyword evidence="2" id="KW-1185">Reference proteome</keyword>
<proteinExistence type="predicted"/>
<dbReference type="Proteomes" id="UP001055879">
    <property type="component" value="Linkage Group LG02"/>
</dbReference>
<gene>
    <name evidence="1" type="ORF">L6452_05322</name>
</gene>
<accession>A0ACB9EFN0</accession>
<protein>
    <submittedName>
        <fullName evidence="1">Uncharacterized protein</fullName>
    </submittedName>
</protein>
<dbReference type="EMBL" id="CM042048">
    <property type="protein sequence ID" value="KAI3757779.1"/>
    <property type="molecule type" value="Genomic_DNA"/>
</dbReference>
<reference evidence="1 2" key="2">
    <citation type="journal article" date="2022" name="Mol. Ecol. Resour.">
        <title>The genomes of chicory, endive, great burdock and yacon provide insights into Asteraceae paleo-polyploidization history and plant inulin production.</title>
        <authorList>
            <person name="Fan W."/>
            <person name="Wang S."/>
            <person name="Wang H."/>
            <person name="Wang A."/>
            <person name="Jiang F."/>
            <person name="Liu H."/>
            <person name="Zhao H."/>
            <person name="Xu D."/>
            <person name="Zhang Y."/>
        </authorList>
    </citation>
    <scope>NUCLEOTIDE SEQUENCE [LARGE SCALE GENOMIC DNA]</scope>
    <source>
        <strain evidence="2">cv. Niubang</strain>
    </source>
</reference>
<evidence type="ECO:0000313" key="2">
    <source>
        <dbReference type="Proteomes" id="UP001055879"/>
    </source>
</evidence>
<sequence>MDGSIVAGSESKKRYNEEFEEEVPSFGPKRAKIRDLESVFRSEGKIKTSTTSPLDLNANAGHLAVDDAPSCVEDTCKLSSLENAHEMESKINSVKPSGFGIDLNSEDVSSSISHDPFPPYKDYDRSKARDASSQCGSSCHLGVEKDSMRVWKEMKQNGFLSSSHGGVPVPPMPKSRGRKRGNESVIKKKIEIAKKEQVDRFAKVAAPSGLLNELNPGIINHVRNRKQVHSIIENLVRSARTENKRGGSKPAIGKESYEHKSSENEAWDRSYGCQSDELRGRNDLAVPDRETVVKTSYHSSYPNLEREDDILALKLSSSATITSVNMSSLSNEESGNFSTVNSLSFKAASVASQWLELLHQDIKGRLAALRRSKKRVRSVIQTELPLLVSRELVSDQENNYCAENGYFNNGTAELHRARWGTLFDQMDNALSEEEKHLESSLNQVNEMMVHCGHGLLQFRPENDLEQRTSSDYRHLKTETNPYKDLAVQAAAAAIYSTSNFLQSMENLPCL</sequence>
<comment type="caution">
    <text evidence="1">The sequence shown here is derived from an EMBL/GenBank/DDBJ whole genome shotgun (WGS) entry which is preliminary data.</text>
</comment>
<reference evidence="2" key="1">
    <citation type="journal article" date="2022" name="Mol. Ecol. Resour.">
        <title>The genomes of chicory, endive, great burdock and yacon provide insights into Asteraceae palaeo-polyploidization history and plant inulin production.</title>
        <authorList>
            <person name="Fan W."/>
            <person name="Wang S."/>
            <person name="Wang H."/>
            <person name="Wang A."/>
            <person name="Jiang F."/>
            <person name="Liu H."/>
            <person name="Zhao H."/>
            <person name="Xu D."/>
            <person name="Zhang Y."/>
        </authorList>
    </citation>
    <scope>NUCLEOTIDE SEQUENCE [LARGE SCALE GENOMIC DNA]</scope>
    <source>
        <strain evidence="2">cv. Niubang</strain>
    </source>
</reference>
<organism evidence="1 2">
    <name type="scientific">Arctium lappa</name>
    <name type="common">Greater burdock</name>
    <name type="synonym">Lappa major</name>
    <dbReference type="NCBI Taxonomy" id="4217"/>
    <lineage>
        <taxon>Eukaryota</taxon>
        <taxon>Viridiplantae</taxon>
        <taxon>Streptophyta</taxon>
        <taxon>Embryophyta</taxon>
        <taxon>Tracheophyta</taxon>
        <taxon>Spermatophyta</taxon>
        <taxon>Magnoliopsida</taxon>
        <taxon>eudicotyledons</taxon>
        <taxon>Gunneridae</taxon>
        <taxon>Pentapetalae</taxon>
        <taxon>asterids</taxon>
        <taxon>campanulids</taxon>
        <taxon>Asterales</taxon>
        <taxon>Asteraceae</taxon>
        <taxon>Carduoideae</taxon>
        <taxon>Cardueae</taxon>
        <taxon>Arctiinae</taxon>
        <taxon>Arctium</taxon>
    </lineage>
</organism>
<evidence type="ECO:0000313" key="1">
    <source>
        <dbReference type="EMBL" id="KAI3757779.1"/>
    </source>
</evidence>